<protein>
    <submittedName>
        <fullName evidence="6">MLX-interacting protein-like protein</fullName>
    </submittedName>
</protein>
<dbReference type="STRING" id="1965070.A0A443QHC2"/>
<proteinExistence type="predicted"/>
<dbReference type="Proteomes" id="UP000285301">
    <property type="component" value="Unassembled WGS sequence"/>
</dbReference>
<gene>
    <name evidence="6" type="ORF">B4U79_10503</name>
</gene>
<evidence type="ECO:0000256" key="1">
    <source>
        <dbReference type="ARBA" id="ARBA00004123"/>
    </source>
</evidence>
<dbReference type="OrthoDB" id="6022628at2759"/>
<keyword evidence="4" id="KW-0804">Transcription</keyword>
<organism evidence="6 7">
    <name type="scientific">Dinothrombium tinctorium</name>
    <dbReference type="NCBI Taxonomy" id="1965070"/>
    <lineage>
        <taxon>Eukaryota</taxon>
        <taxon>Metazoa</taxon>
        <taxon>Ecdysozoa</taxon>
        <taxon>Arthropoda</taxon>
        <taxon>Chelicerata</taxon>
        <taxon>Arachnida</taxon>
        <taxon>Acari</taxon>
        <taxon>Acariformes</taxon>
        <taxon>Trombidiformes</taxon>
        <taxon>Prostigmata</taxon>
        <taxon>Anystina</taxon>
        <taxon>Parasitengona</taxon>
        <taxon>Trombidioidea</taxon>
        <taxon>Trombidiidae</taxon>
        <taxon>Dinothrombium</taxon>
    </lineage>
</organism>
<dbReference type="InterPro" id="IPR052207">
    <property type="entry name" value="Max-like/E-box_TFs"/>
</dbReference>
<evidence type="ECO:0000256" key="5">
    <source>
        <dbReference type="ARBA" id="ARBA00023242"/>
    </source>
</evidence>
<dbReference type="AlphaFoldDB" id="A0A443QHC2"/>
<evidence type="ECO:0000256" key="4">
    <source>
        <dbReference type="ARBA" id="ARBA00023163"/>
    </source>
</evidence>
<evidence type="ECO:0000256" key="3">
    <source>
        <dbReference type="ARBA" id="ARBA00023125"/>
    </source>
</evidence>
<keyword evidence="5" id="KW-0539">Nucleus</keyword>
<evidence type="ECO:0000313" key="6">
    <source>
        <dbReference type="EMBL" id="RWS02430.1"/>
    </source>
</evidence>
<dbReference type="PANTHER" id="PTHR15741">
    <property type="entry name" value="BASIC HELIX-LOOP-HELIX ZIP TRANSCRIPTION FACTOR"/>
    <property type="match status" value="1"/>
</dbReference>
<keyword evidence="3" id="KW-0238">DNA-binding</keyword>
<comment type="caution">
    <text evidence="6">The sequence shown here is derived from an EMBL/GenBank/DDBJ whole genome shotgun (WGS) entry which is preliminary data.</text>
</comment>
<dbReference type="GO" id="GO:0000978">
    <property type="term" value="F:RNA polymerase II cis-regulatory region sequence-specific DNA binding"/>
    <property type="evidence" value="ECO:0007669"/>
    <property type="project" value="TreeGrafter"/>
</dbReference>
<dbReference type="EMBL" id="NCKU01007736">
    <property type="protein sequence ID" value="RWS02430.1"/>
    <property type="molecule type" value="Genomic_DNA"/>
</dbReference>
<feature type="non-terminal residue" evidence="6">
    <location>
        <position position="285"/>
    </location>
</feature>
<reference evidence="6 7" key="1">
    <citation type="journal article" date="2018" name="Gigascience">
        <title>Genomes of trombidid mites reveal novel predicted allergens and laterally-transferred genes associated with secondary metabolism.</title>
        <authorList>
            <person name="Dong X."/>
            <person name="Chaisiri K."/>
            <person name="Xia D."/>
            <person name="Armstrong S.D."/>
            <person name="Fang Y."/>
            <person name="Donnelly M.J."/>
            <person name="Kadowaki T."/>
            <person name="McGarry J.W."/>
            <person name="Darby A.C."/>
            <person name="Makepeace B.L."/>
        </authorList>
    </citation>
    <scope>NUCLEOTIDE SEQUENCE [LARGE SCALE GENOMIC DNA]</scope>
    <source>
        <strain evidence="6">UoL-WK</strain>
    </source>
</reference>
<dbReference type="GO" id="GO:0000981">
    <property type="term" value="F:DNA-binding transcription factor activity, RNA polymerase II-specific"/>
    <property type="evidence" value="ECO:0007669"/>
    <property type="project" value="TreeGrafter"/>
</dbReference>
<dbReference type="PANTHER" id="PTHR15741:SF37">
    <property type="entry name" value="LD38259P"/>
    <property type="match status" value="1"/>
</dbReference>
<dbReference type="GO" id="GO:0005634">
    <property type="term" value="C:nucleus"/>
    <property type="evidence" value="ECO:0007669"/>
    <property type="project" value="UniProtKB-SubCell"/>
</dbReference>
<evidence type="ECO:0000256" key="2">
    <source>
        <dbReference type="ARBA" id="ARBA00023015"/>
    </source>
</evidence>
<name>A0A443QHC2_9ACAR</name>
<dbReference type="CDD" id="cd21739">
    <property type="entry name" value="NES2-NLS_ChREBP-like"/>
    <property type="match status" value="1"/>
</dbReference>
<keyword evidence="7" id="KW-1185">Reference proteome</keyword>
<sequence length="285" mass="32568">MFLPNVAFDDGLRNVHLSNPMSKSEAIHSGHFMVSEIDDNENNDKTAQVAHESDYEQPDAVPEETVQDLEGPAESTQLYSNGPHTVAIDASLSKLFRCMTLAYSGKLTSPKWKTFKGLKLKLKDKIRLNNIIWRAWHIQYVMGRKTPVCQFASLVDCDFHNKPEAVVLEGKYWKRRLTTVTAEYQKWRLYHKEKTSTTHRLSFAGFGENRWNEWASSSNSMSEAPAIDDDFVMDFNDTTLFNSLMPPNVIDFPNPREITRSGFGADFIQPGLTQLQPSFDDYMDL</sequence>
<evidence type="ECO:0000313" key="7">
    <source>
        <dbReference type="Proteomes" id="UP000285301"/>
    </source>
</evidence>
<comment type="subcellular location">
    <subcellularLocation>
        <location evidence="1">Nucleus</location>
    </subcellularLocation>
</comment>
<accession>A0A443QHC2</accession>
<keyword evidence="2" id="KW-0805">Transcription regulation</keyword>